<dbReference type="GO" id="GO:0009245">
    <property type="term" value="P:lipid A biosynthetic process"/>
    <property type="evidence" value="ECO:0007669"/>
    <property type="project" value="UniProtKB-UniRule"/>
</dbReference>
<evidence type="ECO:0000256" key="11">
    <source>
        <dbReference type="ARBA" id="ARBA00023098"/>
    </source>
</evidence>
<evidence type="ECO:0000256" key="13">
    <source>
        <dbReference type="HAMAP-Rule" id="MF_00409"/>
    </source>
</evidence>
<keyword evidence="16" id="KW-1185">Reference proteome</keyword>
<keyword evidence="10 13" id="KW-0067">ATP-binding</keyword>
<evidence type="ECO:0000256" key="2">
    <source>
        <dbReference type="ARBA" id="ARBA00004870"/>
    </source>
</evidence>
<dbReference type="STRING" id="1189325.SAMN04488119_102461"/>
<keyword evidence="8 13" id="KW-0547">Nucleotide-binding</keyword>
<dbReference type="HAMAP" id="MF_00409">
    <property type="entry name" value="LpxK"/>
    <property type="match status" value="1"/>
</dbReference>
<evidence type="ECO:0000313" key="15">
    <source>
        <dbReference type="EMBL" id="SHN49009.1"/>
    </source>
</evidence>
<dbReference type="NCBIfam" id="TIGR00682">
    <property type="entry name" value="lpxK"/>
    <property type="match status" value="1"/>
</dbReference>
<evidence type="ECO:0000256" key="12">
    <source>
        <dbReference type="ARBA" id="ARBA00029757"/>
    </source>
</evidence>
<evidence type="ECO:0000256" key="3">
    <source>
        <dbReference type="ARBA" id="ARBA00012071"/>
    </source>
</evidence>
<proteinExistence type="inferred from homology"/>
<dbReference type="Pfam" id="PF02606">
    <property type="entry name" value="LpxK"/>
    <property type="match status" value="1"/>
</dbReference>
<dbReference type="Proteomes" id="UP000184066">
    <property type="component" value="Unassembled WGS sequence"/>
</dbReference>
<evidence type="ECO:0000256" key="1">
    <source>
        <dbReference type="ARBA" id="ARBA00002274"/>
    </source>
</evidence>
<organism evidence="15 16">
    <name type="scientific">Oceanicella actignis</name>
    <dbReference type="NCBI Taxonomy" id="1189325"/>
    <lineage>
        <taxon>Bacteria</taxon>
        <taxon>Pseudomonadati</taxon>
        <taxon>Pseudomonadota</taxon>
        <taxon>Alphaproteobacteria</taxon>
        <taxon>Rhodobacterales</taxon>
        <taxon>Paracoccaceae</taxon>
        <taxon>Oceanicella</taxon>
    </lineage>
</organism>
<evidence type="ECO:0000256" key="14">
    <source>
        <dbReference type="SAM" id="SignalP"/>
    </source>
</evidence>
<keyword evidence="5 13" id="KW-0444">Lipid biosynthesis</keyword>
<evidence type="ECO:0000256" key="6">
    <source>
        <dbReference type="ARBA" id="ARBA00022556"/>
    </source>
</evidence>
<reference evidence="15 16" key="1">
    <citation type="submission" date="2016-12" db="EMBL/GenBank/DDBJ databases">
        <authorList>
            <person name="Song W.-J."/>
            <person name="Kurnit D.M."/>
        </authorList>
    </citation>
    <scope>NUCLEOTIDE SEQUENCE [LARGE SCALE GENOMIC DNA]</scope>
    <source>
        <strain evidence="15 16">CGMCC 1.10808</strain>
    </source>
</reference>
<evidence type="ECO:0000256" key="5">
    <source>
        <dbReference type="ARBA" id="ARBA00022516"/>
    </source>
</evidence>
<keyword evidence="11 13" id="KW-0443">Lipid metabolism</keyword>
<dbReference type="GO" id="GO:0005886">
    <property type="term" value="C:plasma membrane"/>
    <property type="evidence" value="ECO:0007669"/>
    <property type="project" value="TreeGrafter"/>
</dbReference>
<dbReference type="SUPFAM" id="SSF52540">
    <property type="entry name" value="P-loop containing nucleoside triphosphate hydrolases"/>
    <property type="match status" value="1"/>
</dbReference>
<evidence type="ECO:0000313" key="16">
    <source>
        <dbReference type="Proteomes" id="UP000184066"/>
    </source>
</evidence>
<name>A0A1M7RRX5_9RHOB</name>
<accession>A0A1M7RRX5</accession>
<feature type="chain" id="PRO_5009928995" description="Tetraacyldisaccharide 4'-kinase" evidence="14">
    <location>
        <begin position="31"/>
        <end position="336"/>
    </location>
</feature>
<feature type="binding site" evidence="13">
    <location>
        <begin position="56"/>
        <end position="63"/>
    </location>
    <ligand>
        <name>ATP</name>
        <dbReference type="ChEBI" id="CHEBI:30616"/>
    </ligand>
</feature>
<dbReference type="GO" id="GO:0009029">
    <property type="term" value="F:lipid-A 4'-kinase activity"/>
    <property type="evidence" value="ECO:0007669"/>
    <property type="project" value="UniProtKB-UniRule"/>
</dbReference>
<comment type="catalytic activity">
    <reaction evidence="13">
        <text>a lipid A disaccharide + ATP = a lipid IVA + ADP + H(+)</text>
        <dbReference type="Rhea" id="RHEA:67840"/>
        <dbReference type="ChEBI" id="CHEBI:15378"/>
        <dbReference type="ChEBI" id="CHEBI:30616"/>
        <dbReference type="ChEBI" id="CHEBI:176343"/>
        <dbReference type="ChEBI" id="CHEBI:176425"/>
        <dbReference type="ChEBI" id="CHEBI:456216"/>
        <dbReference type="EC" id="2.7.1.130"/>
    </reaction>
</comment>
<keyword evidence="9 13" id="KW-0418">Kinase</keyword>
<dbReference type="AlphaFoldDB" id="A0A1M7RRX5"/>
<evidence type="ECO:0000256" key="10">
    <source>
        <dbReference type="ARBA" id="ARBA00022840"/>
    </source>
</evidence>
<comment type="function">
    <text evidence="1 13">Transfers the gamma-phosphate of ATP to the 4'-position of a tetraacyldisaccharide 1-phosphate intermediate (termed DS-1-P) to form tetraacyldisaccharide 1,4'-bis-phosphate (lipid IVA).</text>
</comment>
<dbReference type="EMBL" id="FRDL01000001">
    <property type="protein sequence ID" value="SHN49009.1"/>
    <property type="molecule type" value="Genomic_DNA"/>
</dbReference>
<keyword evidence="6 13" id="KW-0441">Lipid A biosynthesis</keyword>
<dbReference type="PANTHER" id="PTHR42724">
    <property type="entry name" value="TETRAACYLDISACCHARIDE 4'-KINASE"/>
    <property type="match status" value="1"/>
</dbReference>
<keyword evidence="7 13" id="KW-0808">Transferase</keyword>
<keyword evidence="14" id="KW-0732">Signal</keyword>
<evidence type="ECO:0000256" key="9">
    <source>
        <dbReference type="ARBA" id="ARBA00022777"/>
    </source>
</evidence>
<sequence length="336" mass="35315">MMRAPRFWFRPPRAPGLAARLLAPLGAAYAAATRARLARGQGWRAPVPVICLGNLTAGGAGKTPAAIHALERLAEMGVRAHVVTRGHGGTARGPHLVDLARDDAALTGDEALLLAAFAPVWVARDRAAGARAAVAAGAEALVLDDGFQNPALVKDLSILAVDAETGLGNGRPIPAGPLRERPAEGMARADAVLLIGPPEARAAAPARWPVLRARPILNAELRARPIGIDWRGRRVVAFAGIGRPEKFFDTLRALGAELVGAHAFPDHAPYAPRILRRLQAEAAQADAQLVTTEKDAVRLPPAFRGMAMPLPVALVPEDQAAFDALLRRALARPAQG</sequence>
<comment type="similarity">
    <text evidence="13">Belongs to the LpxK family.</text>
</comment>
<evidence type="ECO:0000256" key="8">
    <source>
        <dbReference type="ARBA" id="ARBA00022741"/>
    </source>
</evidence>
<gene>
    <name evidence="13" type="primary">lpxK</name>
    <name evidence="15" type="ORF">SAMN05216200_10157</name>
</gene>
<dbReference type="InterPro" id="IPR003758">
    <property type="entry name" value="LpxK"/>
</dbReference>
<dbReference type="UniPathway" id="UPA00359">
    <property type="reaction ID" value="UER00482"/>
</dbReference>
<dbReference type="GO" id="GO:0005524">
    <property type="term" value="F:ATP binding"/>
    <property type="evidence" value="ECO:0007669"/>
    <property type="project" value="UniProtKB-UniRule"/>
</dbReference>
<evidence type="ECO:0000256" key="7">
    <source>
        <dbReference type="ARBA" id="ARBA00022679"/>
    </source>
</evidence>
<dbReference type="EC" id="2.7.1.130" evidence="3 13"/>
<dbReference type="InterPro" id="IPR027417">
    <property type="entry name" value="P-loop_NTPase"/>
</dbReference>
<evidence type="ECO:0000256" key="4">
    <source>
        <dbReference type="ARBA" id="ARBA00016436"/>
    </source>
</evidence>
<comment type="pathway">
    <text evidence="2 13">Glycolipid biosynthesis; lipid IV(A) biosynthesis; lipid IV(A) from (3R)-3-hydroxytetradecanoyl-[acyl-carrier-protein] and UDP-N-acetyl-alpha-D-glucosamine: step 6/6.</text>
</comment>
<dbReference type="PANTHER" id="PTHR42724:SF1">
    <property type="entry name" value="TETRAACYLDISACCHARIDE 4'-KINASE, MITOCHONDRIAL-RELATED"/>
    <property type="match status" value="1"/>
</dbReference>
<dbReference type="GO" id="GO:0009244">
    <property type="term" value="P:lipopolysaccharide core region biosynthetic process"/>
    <property type="evidence" value="ECO:0007669"/>
    <property type="project" value="TreeGrafter"/>
</dbReference>
<protein>
    <recommendedName>
        <fullName evidence="4 13">Tetraacyldisaccharide 4'-kinase</fullName>
        <ecNumber evidence="3 13">2.7.1.130</ecNumber>
    </recommendedName>
    <alternativeName>
        <fullName evidence="12 13">Lipid A 4'-kinase</fullName>
    </alternativeName>
</protein>
<feature type="signal peptide" evidence="14">
    <location>
        <begin position="1"/>
        <end position="30"/>
    </location>
</feature>